<dbReference type="GO" id="GO:0016020">
    <property type="term" value="C:membrane"/>
    <property type="evidence" value="ECO:0007669"/>
    <property type="project" value="UniProtKB-SubCell"/>
</dbReference>
<dbReference type="CDD" id="cd18606">
    <property type="entry name" value="ABC_6TM_YOR1_D2_like"/>
    <property type="match status" value="1"/>
</dbReference>
<name>A0A1Y1UBZ5_9TREE</name>
<evidence type="ECO:0000256" key="1">
    <source>
        <dbReference type="ARBA" id="ARBA00004141"/>
    </source>
</evidence>
<dbReference type="CDD" id="cd03250">
    <property type="entry name" value="ABCC_MRP_domain1"/>
    <property type="match status" value="1"/>
</dbReference>
<dbReference type="InterPro" id="IPR050173">
    <property type="entry name" value="ABC_transporter_C-like"/>
</dbReference>
<dbReference type="GO" id="GO:0005524">
    <property type="term" value="F:ATP binding"/>
    <property type="evidence" value="ECO:0007669"/>
    <property type="project" value="UniProtKB-KW"/>
</dbReference>
<keyword evidence="3 10" id="KW-0812">Transmembrane</keyword>
<gene>
    <name evidence="13" type="ORF">BD324DRAFT_630568</name>
</gene>
<feature type="domain" description="ABC transmembrane type-1" evidence="12">
    <location>
        <begin position="903"/>
        <end position="1179"/>
    </location>
</feature>
<organism evidence="13 14">
    <name type="scientific">Kockovaella imperatae</name>
    <dbReference type="NCBI Taxonomy" id="4999"/>
    <lineage>
        <taxon>Eukaryota</taxon>
        <taxon>Fungi</taxon>
        <taxon>Dikarya</taxon>
        <taxon>Basidiomycota</taxon>
        <taxon>Agaricomycotina</taxon>
        <taxon>Tremellomycetes</taxon>
        <taxon>Tremellales</taxon>
        <taxon>Cuniculitremaceae</taxon>
        <taxon>Kockovaella</taxon>
    </lineage>
</organism>
<evidence type="ECO:0000256" key="9">
    <source>
        <dbReference type="SAM" id="MobiDB-lite"/>
    </source>
</evidence>
<feature type="transmembrane region" description="Helical" evidence="10">
    <location>
        <begin position="900"/>
        <end position="927"/>
    </location>
</feature>
<dbReference type="InterPro" id="IPR003593">
    <property type="entry name" value="AAA+_ATPase"/>
</dbReference>
<dbReference type="STRING" id="4999.A0A1Y1UBZ5"/>
<dbReference type="Gene3D" id="1.20.1560.10">
    <property type="entry name" value="ABC transporter type 1, transmembrane domain"/>
    <property type="match status" value="2"/>
</dbReference>
<dbReference type="PANTHER" id="PTHR24223">
    <property type="entry name" value="ATP-BINDING CASSETTE SUB-FAMILY C"/>
    <property type="match status" value="1"/>
</dbReference>
<keyword evidence="13" id="KW-0378">Hydrolase</keyword>
<dbReference type="InParanoid" id="A0A1Y1UBZ5"/>
<evidence type="ECO:0000313" key="14">
    <source>
        <dbReference type="Proteomes" id="UP000193218"/>
    </source>
</evidence>
<dbReference type="EMBL" id="NBSH01000010">
    <property type="protein sequence ID" value="ORX35539.1"/>
    <property type="molecule type" value="Genomic_DNA"/>
</dbReference>
<sequence length="1463" mass="161832">MPIPFYHPKPAPEAAFEGQVLPMYTANIFSKAVFQWIAPIMKVGYSRPIQADDLWTLPEELQCQNIADILEANYNQRLPPSRRLAKFRPSDIRLNEKTTDYDEKSYDVELADRGDRGAGEEEEAVAEILSDMAPGVGMKDATTGQLPEIVTLPSESSSVTRQEPASKESEVKTGGDPKTKPAADPELVKKYGSRKAKKIAAGKMAVEDGIVYDMSLVRAIYTTVRFEWYLANLFYALGSLLRVTAPLITRQMIEQLEIANAYHKAEQRGDTTGFPRPKSVGYGIGLAFALFVMELGGSVAVYQSQQRGSVIGFSTRAALIDLIGRKSMRFSNKSRIEFPNGRLVTMVSADASFLDFAAPMTVNLTVQPLQILIGMGLLIYTLGYSALVGLAVLVCASPIQGRMFIRMITYRHAQMQIVDKRVRLLGEIINNIRAVKLYAYENFFGEKVSQYRRQELAKLRKNGINRATMTSTMSFIPILAAVLTYVTYGLSGHRLTAAVVFSGLQYFNVLRQPISFLPMAFTAVSDAAVAVGRIGEALRADELPKEITIKPDAPHAITATGSFQFDSVLPSNNTTGGGFFGGRNRARASAEKKNAKKLKKEARDRKQKGLPPPEPEKPKPEEGTPFSLRDISLRVPRGALVCIVGRVGTGKTSLLSALINEMRQVQGEVVFGGPVSYVPQQAWVQSGTIRDNITFASKPEDVDSDRVDEVVEACALAPDISMWADGDQTRIGERGITLSGGQRQRICLARAAYDVKSEVVLLDDPLSAVDAHVGHHLLHKCILDGPLAKKTRVLVTHHLDVLPLADLVIVMDRNDNNEGRIIQQGRYDELRDQEGVFRTLMEEFGSTGTHTEAAEEKELEKTEKPKEGGGKLLLDEEREYGAVSWRVYSKYGSAMGGWRWVGLCAVFLCVTQAANVANSLFLGFWSGDEIHSFAQGDYMAVYACLGLAVAIFTWLATYTMILAGIRASFLLFNGAWKAVMRSPVGWHDRTPTGRIINRLSKDIEMLDDRLAQVWNQLLTNALSVVGTFALVIYSFPWLGFAFIPLCFLYYIAASYYRMSSREVKRVDSILRSSIYGSFGEQLAGMAVIRAFAQQLPFTKRMQASINHECQAYIVTITIQRWLGMRLDLMSFTLVLLISIFGALFRDQVSPSKFGVVLTYSLQAASVFSQLVSLFAQMEQEMNNVERVQYYNDLEVEAAPSLETDPKPEEWPLHGLVEFDKVQLRYREGLPLVLKDLSFTIKAGEKVGIIGRTGAGKSSIAQALFRSVELSGGEIKVDGVNLRTVGLDTVRSRLGIIPQDAFLFAGTVRDNIDPEHKHTDEALDRFVNLIHINSGGSKSFKDKFKLESVVLNEGSNFSAGERQLLALIRALVRNSQVLLLDEATSSVDPETDAVIQRIIQTELSTVTLISIAHRLQTVAYYDRILVMDSGSIAEFDTPLALFDTPGSIFRGLCDTKVGSHDRLC</sequence>
<dbReference type="PROSITE" id="PS50893">
    <property type="entry name" value="ABC_TRANSPORTER_2"/>
    <property type="match status" value="2"/>
</dbReference>
<comment type="subcellular location">
    <subcellularLocation>
        <location evidence="1">Membrane</location>
        <topology evidence="1">Multi-pass membrane protein</topology>
    </subcellularLocation>
</comment>
<keyword evidence="7 10" id="KW-0472">Membrane</keyword>
<protein>
    <submittedName>
        <fullName evidence="13">p-loop containing nucleoside triphosphate hydrolase protein</fullName>
    </submittedName>
</protein>
<comment type="caution">
    <text evidence="13">The sequence shown here is derived from an EMBL/GenBank/DDBJ whole genome shotgun (WGS) entry which is preliminary data.</text>
</comment>
<dbReference type="RefSeq" id="XP_021869703.1">
    <property type="nucleotide sequence ID" value="XM_022016340.1"/>
</dbReference>
<dbReference type="InterPro" id="IPR036640">
    <property type="entry name" value="ABC1_TM_sf"/>
</dbReference>
<dbReference type="Pfam" id="PF00664">
    <property type="entry name" value="ABC_membrane"/>
    <property type="match status" value="2"/>
</dbReference>
<keyword evidence="14" id="KW-1185">Reference proteome</keyword>
<feature type="region of interest" description="Disordered" evidence="9">
    <location>
        <begin position="576"/>
        <end position="629"/>
    </location>
</feature>
<feature type="transmembrane region" description="Helical" evidence="10">
    <location>
        <begin position="1126"/>
        <end position="1144"/>
    </location>
</feature>
<dbReference type="PROSITE" id="PS00211">
    <property type="entry name" value="ABC_TRANSPORTER_1"/>
    <property type="match status" value="2"/>
</dbReference>
<dbReference type="GeneID" id="33558149"/>
<keyword evidence="4" id="KW-0547">Nucleotide-binding</keyword>
<dbReference type="SUPFAM" id="SSF52540">
    <property type="entry name" value="P-loop containing nucleoside triphosphate hydrolases"/>
    <property type="match status" value="2"/>
</dbReference>
<reference evidence="13 14" key="1">
    <citation type="submission" date="2017-03" db="EMBL/GenBank/DDBJ databases">
        <title>Widespread Adenine N6-methylation of Active Genes in Fungi.</title>
        <authorList>
            <consortium name="DOE Joint Genome Institute"/>
            <person name="Mondo S.J."/>
            <person name="Dannebaum R.O."/>
            <person name="Kuo R.C."/>
            <person name="Louie K.B."/>
            <person name="Bewick A.J."/>
            <person name="Labutti K."/>
            <person name="Haridas S."/>
            <person name="Kuo A."/>
            <person name="Salamov A."/>
            <person name="Ahrendt S.R."/>
            <person name="Lau R."/>
            <person name="Bowen B.P."/>
            <person name="Lipzen A."/>
            <person name="Sullivan W."/>
            <person name="Andreopoulos W.B."/>
            <person name="Clum A."/>
            <person name="Lindquist E."/>
            <person name="Daum C."/>
            <person name="Northen T.R."/>
            <person name="Ramamoorthy G."/>
            <person name="Schmitz R.J."/>
            <person name="Gryganskyi A."/>
            <person name="Culley D."/>
            <person name="Magnuson J."/>
            <person name="James T.Y."/>
            <person name="O'Malley M.A."/>
            <person name="Stajich J.E."/>
            <person name="Spatafora J.W."/>
            <person name="Visel A."/>
            <person name="Grigoriev I.V."/>
        </authorList>
    </citation>
    <scope>NUCLEOTIDE SEQUENCE [LARGE SCALE GENOMIC DNA]</scope>
    <source>
        <strain evidence="13 14">NRRL Y-17943</strain>
    </source>
</reference>
<evidence type="ECO:0000256" key="5">
    <source>
        <dbReference type="ARBA" id="ARBA00022840"/>
    </source>
</evidence>
<feature type="domain" description="ABC transporter" evidence="11">
    <location>
        <begin position="610"/>
        <end position="843"/>
    </location>
</feature>
<dbReference type="FunFam" id="3.40.50.300:FF:000997">
    <property type="entry name" value="Multidrug resistance-associated protein 1"/>
    <property type="match status" value="1"/>
</dbReference>
<feature type="compositionally biased region" description="Polar residues" evidence="9">
    <location>
        <begin position="153"/>
        <end position="163"/>
    </location>
</feature>
<dbReference type="Pfam" id="PF00005">
    <property type="entry name" value="ABC_tran"/>
    <property type="match status" value="2"/>
</dbReference>
<dbReference type="InterPro" id="IPR011527">
    <property type="entry name" value="ABC1_TM_dom"/>
</dbReference>
<dbReference type="GO" id="GO:0016887">
    <property type="term" value="F:ATP hydrolysis activity"/>
    <property type="evidence" value="ECO:0007669"/>
    <property type="project" value="InterPro"/>
</dbReference>
<evidence type="ECO:0000259" key="11">
    <source>
        <dbReference type="PROSITE" id="PS50893"/>
    </source>
</evidence>
<keyword evidence="6 10" id="KW-1133">Transmembrane helix</keyword>
<dbReference type="OrthoDB" id="2563870at2759"/>
<feature type="domain" description="ABC transporter" evidence="11">
    <location>
        <begin position="1216"/>
        <end position="1453"/>
    </location>
</feature>
<dbReference type="InterPro" id="IPR027417">
    <property type="entry name" value="P-loop_NTPase"/>
</dbReference>
<feature type="region of interest" description="Disordered" evidence="9">
    <location>
        <begin position="149"/>
        <end position="187"/>
    </location>
</feature>
<evidence type="ECO:0000256" key="10">
    <source>
        <dbReference type="SAM" id="Phobius"/>
    </source>
</evidence>
<feature type="transmembrane region" description="Helical" evidence="10">
    <location>
        <begin position="467"/>
        <end position="486"/>
    </location>
</feature>
<dbReference type="SMART" id="SM00382">
    <property type="entry name" value="AAA"/>
    <property type="match status" value="2"/>
</dbReference>
<evidence type="ECO:0000256" key="2">
    <source>
        <dbReference type="ARBA" id="ARBA00022448"/>
    </source>
</evidence>
<evidence type="ECO:0000256" key="8">
    <source>
        <dbReference type="ARBA" id="ARBA00023180"/>
    </source>
</evidence>
<dbReference type="CDD" id="cd03244">
    <property type="entry name" value="ABCC_MRP_domain2"/>
    <property type="match status" value="1"/>
</dbReference>
<keyword evidence="5" id="KW-0067">ATP-binding</keyword>
<feature type="transmembrane region" description="Helical" evidence="10">
    <location>
        <begin position="1037"/>
        <end position="1056"/>
    </location>
</feature>
<dbReference type="PROSITE" id="PS50929">
    <property type="entry name" value="ABC_TM1F"/>
    <property type="match status" value="2"/>
</dbReference>
<feature type="compositionally biased region" description="Basic residues" evidence="9">
    <location>
        <begin position="594"/>
        <end position="608"/>
    </location>
</feature>
<feature type="compositionally biased region" description="Basic and acidic residues" evidence="9">
    <location>
        <begin position="852"/>
        <end position="870"/>
    </location>
</feature>
<dbReference type="CDD" id="cd18597">
    <property type="entry name" value="ABC_6TM_YOR1_D1_like"/>
    <property type="match status" value="1"/>
</dbReference>
<feature type="compositionally biased region" description="Basic and acidic residues" evidence="9">
    <location>
        <begin position="164"/>
        <end position="187"/>
    </location>
</feature>
<dbReference type="FunFam" id="3.40.50.300:FF:000630">
    <property type="entry name" value="ATP-binding cassette (ABC) transporter, putative"/>
    <property type="match status" value="1"/>
</dbReference>
<evidence type="ECO:0000256" key="6">
    <source>
        <dbReference type="ARBA" id="ARBA00022989"/>
    </source>
</evidence>
<keyword evidence="8" id="KW-0325">Glycoprotein</keyword>
<proteinExistence type="predicted"/>
<feature type="domain" description="ABC transmembrane type-1" evidence="12">
    <location>
        <begin position="233"/>
        <end position="526"/>
    </location>
</feature>
<feature type="transmembrane region" description="Helical" evidence="10">
    <location>
        <begin position="371"/>
        <end position="396"/>
    </location>
</feature>
<dbReference type="FunFam" id="1.20.1560.10:FF:000010">
    <property type="entry name" value="Multidrug resistance-associated ABC transporter"/>
    <property type="match status" value="1"/>
</dbReference>
<feature type="transmembrane region" description="Helical" evidence="10">
    <location>
        <begin position="939"/>
        <end position="972"/>
    </location>
</feature>
<dbReference type="GO" id="GO:0140359">
    <property type="term" value="F:ABC-type transporter activity"/>
    <property type="evidence" value="ECO:0007669"/>
    <property type="project" value="InterPro"/>
</dbReference>
<evidence type="ECO:0000256" key="3">
    <source>
        <dbReference type="ARBA" id="ARBA00022692"/>
    </source>
</evidence>
<evidence type="ECO:0000256" key="7">
    <source>
        <dbReference type="ARBA" id="ARBA00023136"/>
    </source>
</evidence>
<accession>A0A1Y1UBZ5</accession>
<keyword evidence="2" id="KW-0813">Transport</keyword>
<dbReference type="SUPFAM" id="SSF90123">
    <property type="entry name" value="ABC transporter transmembrane region"/>
    <property type="match status" value="2"/>
</dbReference>
<dbReference type="PANTHER" id="PTHR24223:SF415">
    <property type="entry name" value="FI20190P1"/>
    <property type="match status" value="1"/>
</dbReference>
<evidence type="ECO:0000256" key="4">
    <source>
        <dbReference type="ARBA" id="ARBA00022741"/>
    </source>
</evidence>
<dbReference type="Gene3D" id="3.40.50.300">
    <property type="entry name" value="P-loop containing nucleotide triphosphate hydrolases"/>
    <property type="match status" value="2"/>
</dbReference>
<feature type="region of interest" description="Disordered" evidence="9">
    <location>
        <begin position="848"/>
        <end position="870"/>
    </location>
</feature>
<dbReference type="InterPro" id="IPR003439">
    <property type="entry name" value="ABC_transporter-like_ATP-bd"/>
</dbReference>
<dbReference type="Proteomes" id="UP000193218">
    <property type="component" value="Unassembled WGS sequence"/>
</dbReference>
<dbReference type="InterPro" id="IPR017871">
    <property type="entry name" value="ABC_transporter-like_CS"/>
</dbReference>
<evidence type="ECO:0000313" key="13">
    <source>
        <dbReference type="EMBL" id="ORX35539.1"/>
    </source>
</evidence>
<evidence type="ECO:0000259" key="12">
    <source>
        <dbReference type="PROSITE" id="PS50929"/>
    </source>
</evidence>